<dbReference type="SUPFAM" id="SSF53335">
    <property type="entry name" value="S-adenosyl-L-methionine-dependent methyltransferases"/>
    <property type="match status" value="1"/>
</dbReference>
<comment type="function">
    <text evidence="5">S-adenosyl-L-methionine-dependent protein-lysine N-methyltransferase that mono- and dimethylates elongation factor 1-alpha at 'Lys-316'. May play a role in intracellular transport.</text>
</comment>
<dbReference type="EMBL" id="CAMKVN010002632">
    <property type="protein sequence ID" value="CAI2181948.1"/>
    <property type="molecule type" value="Genomic_DNA"/>
</dbReference>
<evidence type="ECO:0000256" key="2">
    <source>
        <dbReference type="ARBA" id="ARBA00022603"/>
    </source>
</evidence>
<keyword evidence="1 5" id="KW-0963">Cytoplasm</keyword>
<dbReference type="GO" id="GO:0016192">
    <property type="term" value="P:vesicle-mediated transport"/>
    <property type="evidence" value="ECO:0007669"/>
    <property type="project" value="UniProtKB-UniRule"/>
</dbReference>
<evidence type="ECO:0000256" key="4">
    <source>
        <dbReference type="ARBA" id="ARBA00022691"/>
    </source>
</evidence>
<evidence type="ECO:0000256" key="5">
    <source>
        <dbReference type="HAMAP-Rule" id="MF_03188"/>
    </source>
</evidence>
<dbReference type="Proteomes" id="UP001153678">
    <property type="component" value="Unassembled WGS sequence"/>
</dbReference>
<dbReference type="OrthoDB" id="10069295at2759"/>
<dbReference type="Gene3D" id="3.40.50.150">
    <property type="entry name" value="Vaccinia Virus protein VP39"/>
    <property type="match status" value="1"/>
</dbReference>
<gene>
    <name evidence="5" type="primary">EFM4</name>
    <name evidence="7" type="ORF">FWILDA_LOCUS10338</name>
</gene>
<proteinExistence type="inferred from homology"/>
<keyword evidence="4 5" id="KW-0949">S-adenosyl-L-methionine</keyword>
<evidence type="ECO:0000259" key="6">
    <source>
        <dbReference type="Pfam" id="PF13847"/>
    </source>
</evidence>
<evidence type="ECO:0000313" key="8">
    <source>
        <dbReference type="Proteomes" id="UP001153678"/>
    </source>
</evidence>
<name>A0A9W4WRV0_9GLOM</name>
<organism evidence="7 8">
    <name type="scientific">Funneliformis geosporum</name>
    <dbReference type="NCBI Taxonomy" id="1117311"/>
    <lineage>
        <taxon>Eukaryota</taxon>
        <taxon>Fungi</taxon>
        <taxon>Fungi incertae sedis</taxon>
        <taxon>Mucoromycota</taxon>
        <taxon>Glomeromycotina</taxon>
        <taxon>Glomeromycetes</taxon>
        <taxon>Glomerales</taxon>
        <taxon>Glomeraceae</taxon>
        <taxon>Funneliformis</taxon>
    </lineage>
</organism>
<comment type="subcellular location">
    <subcellularLocation>
        <location evidence="5">Cytoplasm</location>
    </subcellularLocation>
</comment>
<evidence type="ECO:0000256" key="1">
    <source>
        <dbReference type="ARBA" id="ARBA00022490"/>
    </source>
</evidence>
<evidence type="ECO:0000313" key="7">
    <source>
        <dbReference type="EMBL" id="CAI2181948.1"/>
    </source>
</evidence>
<dbReference type="InterPro" id="IPR026635">
    <property type="entry name" value="Efm4/METTL10"/>
</dbReference>
<evidence type="ECO:0000256" key="3">
    <source>
        <dbReference type="ARBA" id="ARBA00022679"/>
    </source>
</evidence>
<dbReference type="InterPro" id="IPR029063">
    <property type="entry name" value="SAM-dependent_MTases_sf"/>
</dbReference>
<dbReference type="EC" id="2.1.1.-" evidence="5"/>
<keyword evidence="3 5" id="KW-0808">Transferase</keyword>
<sequence>MSKENNLVEYEPSELGTKEYWESLYDRENKNFQENGDIGEVWFGEDSVEKMVDWVLKNSSNSSTTILDIGCGNGHLLLELASNNFTNLIGIDYSPNAIRLAKDIAKNRNLDNFISYHVIDLINSSTTDNDEFWLHGTRKFDIILDKGTFDAIALSPYENREEKGNYPRDIYPSKVHSLLNQNGYFLLTSCNFTNEELINKFSDEFEYFDHIKYPTFTFGGIKGQIISTVAFKSKNPPQKFF</sequence>
<dbReference type="Pfam" id="PF13847">
    <property type="entry name" value="Methyltransf_31"/>
    <property type="match status" value="1"/>
</dbReference>
<dbReference type="PANTHER" id="PTHR12843">
    <property type="entry name" value="PROTEIN-LYSINE N-METHYLTRANSFERASE METTL10"/>
    <property type="match status" value="1"/>
</dbReference>
<dbReference type="HAMAP" id="MF_03188">
    <property type="entry name" value="Methyltr_EFM4"/>
    <property type="match status" value="1"/>
</dbReference>
<keyword evidence="5" id="KW-0813">Transport</keyword>
<comment type="caution">
    <text evidence="7">The sequence shown here is derived from an EMBL/GenBank/DDBJ whole genome shotgun (WGS) entry which is preliminary data.</text>
</comment>
<dbReference type="PANTHER" id="PTHR12843:SF5">
    <property type="entry name" value="EEF1A LYSINE METHYLTRANSFERASE 2"/>
    <property type="match status" value="1"/>
</dbReference>
<reference evidence="7" key="1">
    <citation type="submission" date="2022-08" db="EMBL/GenBank/DDBJ databases">
        <authorList>
            <person name="Kallberg Y."/>
            <person name="Tangrot J."/>
            <person name="Rosling A."/>
        </authorList>
    </citation>
    <scope>NUCLEOTIDE SEQUENCE</scope>
    <source>
        <strain evidence="7">Wild A</strain>
    </source>
</reference>
<dbReference type="GO" id="GO:0032259">
    <property type="term" value="P:methylation"/>
    <property type="evidence" value="ECO:0007669"/>
    <property type="project" value="UniProtKB-KW"/>
</dbReference>
<comment type="similarity">
    <text evidence="5">Belongs to the class I-like SAM-binding methyltransferase superfamily. EFM4 family.</text>
</comment>
<feature type="domain" description="Methyltransferase" evidence="6">
    <location>
        <begin position="61"/>
        <end position="209"/>
    </location>
</feature>
<keyword evidence="8" id="KW-1185">Reference proteome</keyword>
<dbReference type="GO" id="GO:0016279">
    <property type="term" value="F:protein-lysine N-methyltransferase activity"/>
    <property type="evidence" value="ECO:0007669"/>
    <property type="project" value="UniProtKB-UniRule"/>
</dbReference>
<protein>
    <recommendedName>
        <fullName evidence="5">Protein-lysine N-methyltransferase EFM4</fullName>
        <ecNumber evidence="5">2.1.1.-</ecNumber>
    </recommendedName>
    <alternativeName>
        <fullName evidence="5">Elongation factor methyltransferase 4</fullName>
    </alternativeName>
</protein>
<dbReference type="GO" id="GO:0005737">
    <property type="term" value="C:cytoplasm"/>
    <property type="evidence" value="ECO:0007669"/>
    <property type="project" value="UniProtKB-SubCell"/>
</dbReference>
<keyword evidence="2 5" id="KW-0489">Methyltransferase</keyword>
<dbReference type="AlphaFoldDB" id="A0A9W4WRV0"/>
<accession>A0A9W4WRV0</accession>
<dbReference type="CDD" id="cd02440">
    <property type="entry name" value="AdoMet_MTases"/>
    <property type="match status" value="1"/>
</dbReference>
<dbReference type="InterPro" id="IPR025714">
    <property type="entry name" value="Methyltranfer_dom"/>
</dbReference>